<dbReference type="InterPro" id="IPR002912">
    <property type="entry name" value="ACT_dom"/>
</dbReference>
<dbReference type="InterPro" id="IPR054480">
    <property type="entry name" value="AHAS_small-like_ACT"/>
</dbReference>
<comment type="similarity">
    <text evidence="3 8">Belongs to the acetolactate synthase small subunit family.</text>
</comment>
<dbReference type="RefSeq" id="WP_380598295.1">
    <property type="nucleotide sequence ID" value="NZ_JBHSDU010000003.1"/>
</dbReference>
<dbReference type="PANTHER" id="PTHR30239">
    <property type="entry name" value="ACETOLACTATE SYNTHASE SMALL SUBUNIT"/>
    <property type="match status" value="1"/>
</dbReference>
<dbReference type="SUPFAM" id="SSF55021">
    <property type="entry name" value="ACT-like"/>
    <property type="match status" value="2"/>
</dbReference>
<dbReference type="EMBL" id="JBHSDU010000003">
    <property type="protein sequence ID" value="MFC4310643.1"/>
    <property type="molecule type" value="Genomic_DNA"/>
</dbReference>
<organism evidence="10 11">
    <name type="scientific">Steroidobacter flavus</name>
    <dbReference type="NCBI Taxonomy" id="1842136"/>
    <lineage>
        <taxon>Bacteria</taxon>
        <taxon>Pseudomonadati</taxon>
        <taxon>Pseudomonadota</taxon>
        <taxon>Gammaproteobacteria</taxon>
        <taxon>Steroidobacterales</taxon>
        <taxon>Steroidobacteraceae</taxon>
        <taxon>Steroidobacter</taxon>
    </lineage>
</organism>
<evidence type="ECO:0000256" key="7">
    <source>
        <dbReference type="ARBA" id="ARBA00048670"/>
    </source>
</evidence>
<evidence type="ECO:0000256" key="1">
    <source>
        <dbReference type="ARBA" id="ARBA00004974"/>
    </source>
</evidence>
<dbReference type="EC" id="2.2.1.6" evidence="8"/>
<dbReference type="InterPro" id="IPR004789">
    <property type="entry name" value="Acetalactate_synth_ssu"/>
</dbReference>
<dbReference type="CDD" id="cd04878">
    <property type="entry name" value="ACT_AHAS"/>
    <property type="match status" value="1"/>
</dbReference>
<dbReference type="InterPro" id="IPR027271">
    <property type="entry name" value="Acetolactate_synth/TF_NikR_C"/>
</dbReference>
<evidence type="ECO:0000313" key="11">
    <source>
        <dbReference type="Proteomes" id="UP001595904"/>
    </source>
</evidence>
<comment type="caution">
    <text evidence="10">The sequence shown here is derived from an EMBL/GenBank/DDBJ whole genome shotgun (WGS) entry which is preliminary data.</text>
</comment>
<evidence type="ECO:0000256" key="5">
    <source>
        <dbReference type="ARBA" id="ARBA00022605"/>
    </source>
</evidence>
<dbReference type="NCBIfam" id="NF008864">
    <property type="entry name" value="PRK11895.1"/>
    <property type="match status" value="1"/>
</dbReference>
<dbReference type="NCBIfam" id="TIGR00119">
    <property type="entry name" value="acolac_sm"/>
    <property type="match status" value="1"/>
</dbReference>
<dbReference type="PANTHER" id="PTHR30239:SF0">
    <property type="entry name" value="ACETOLACTATE SYNTHASE SMALL SUBUNIT 1, CHLOROPLASTIC"/>
    <property type="match status" value="1"/>
</dbReference>
<comment type="pathway">
    <text evidence="1 8">Amino-acid biosynthesis; L-isoleucine biosynthesis; L-isoleucine from 2-oxobutanoate: step 1/4.</text>
</comment>
<dbReference type="InterPro" id="IPR039557">
    <property type="entry name" value="AHAS_ACT"/>
</dbReference>
<comment type="catalytic activity">
    <reaction evidence="7 8">
        <text>2 pyruvate + H(+) = (2S)-2-acetolactate + CO2</text>
        <dbReference type="Rhea" id="RHEA:25249"/>
        <dbReference type="ChEBI" id="CHEBI:15361"/>
        <dbReference type="ChEBI" id="CHEBI:15378"/>
        <dbReference type="ChEBI" id="CHEBI:16526"/>
        <dbReference type="ChEBI" id="CHEBI:58476"/>
        <dbReference type="EC" id="2.2.1.6"/>
    </reaction>
</comment>
<evidence type="ECO:0000256" key="2">
    <source>
        <dbReference type="ARBA" id="ARBA00005025"/>
    </source>
</evidence>
<comment type="subunit">
    <text evidence="4 8">Dimer of large and small chains.</text>
</comment>
<keyword evidence="5 8" id="KW-0028">Amino-acid biosynthesis</keyword>
<dbReference type="InterPro" id="IPR019455">
    <property type="entry name" value="Acetolactate_synth_ssu_C"/>
</dbReference>
<keyword evidence="11" id="KW-1185">Reference proteome</keyword>
<reference evidence="11" key="1">
    <citation type="journal article" date="2019" name="Int. J. Syst. Evol. Microbiol.">
        <title>The Global Catalogue of Microorganisms (GCM) 10K type strain sequencing project: providing services to taxonomists for standard genome sequencing and annotation.</title>
        <authorList>
            <consortium name="The Broad Institute Genomics Platform"/>
            <consortium name="The Broad Institute Genome Sequencing Center for Infectious Disease"/>
            <person name="Wu L."/>
            <person name="Ma J."/>
        </authorList>
    </citation>
    <scope>NUCLEOTIDE SEQUENCE [LARGE SCALE GENOMIC DNA]</scope>
    <source>
        <strain evidence="11">CGMCC 1.10759</strain>
    </source>
</reference>
<accession>A0ABV8SVK0</accession>
<name>A0ABV8SVK0_9GAMM</name>
<comment type="function">
    <text evidence="8">Catalyzes the conversion of 2 pyruvate molecules into acetolactate in the first common step of the biosynthetic pathway of the branched-amino acids such as leucine, isoleucine, and valine.</text>
</comment>
<gene>
    <name evidence="10" type="primary">ilvN</name>
    <name evidence="10" type="ORF">ACFPN2_16240</name>
</gene>
<sequence>MTTIVTPQSGAWTTSATSKATAMSSRKRHIVSILLQNEVGALTRVASLFSTRGYNIESLNVAPTEDPTVSRLTLVTTGTEAVVQQIVNQSLKLIDVVNVDDVTRDQHVERELLLLKMRVPGSQLAAVNSAVQKAGGRVLSDDAESYTVELTDSEAQINRFIAEAGNLGEVLEVVRSGALAILRGATTLRA</sequence>
<protein>
    <recommendedName>
        <fullName evidence="8">Acetolactate synthase small subunit</fullName>
        <shortName evidence="8">AHAS</shortName>
        <shortName evidence="8">ALS</shortName>
        <ecNumber evidence="8">2.2.1.6</ecNumber>
    </recommendedName>
    <alternativeName>
        <fullName evidence="8">Acetohydroxy-acid synthase small subunit</fullName>
    </alternativeName>
</protein>
<dbReference type="Pfam" id="PF10369">
    <property type="entry name" value="ALS_ss_C"/>
    <property type="match status" value="1"/>
</dbReference>
<evidence type="ECO:0000256" key="3">
    <source>
        <dbReference type="ARBA" id="ARBA00006341"/>
    </source>
</evidence>
<dbReference type="Gene3D" id="3.30.70.260">
    <property type="match status" value="1"/>
</dbReference>
<feature type="domain" description="ACT" evidence="9">
    <location>
        <begin position="30"/>
        <end position="104"/>
    </location>
</feature>
<evidence type="ECO:0000256" key="8">
    <source>
        <dbReference type="RuleBase" id="RU368092"/>
    </source>
</evidence>
<dbReference type="Pfam" id="PF22629">
    <property type="entry name" value="ACT_AHAS_ss"/>
    <property type="match status" value="1"/>
</dbReference>
<dbReference type="Gene3D" id="3.30.70.1150">
    <property type="entry name" value="ACT-like. Chain A, domain 2"/>
    <property type="match status" value="1"/>
</dbReference>
<dbReference type="Proteomes" id="UP001595904">
    <property type="component" value="Unassembled WGS sequence"/>
</dbReference>
<comment type="pathway">
    <text evidence="2 8">Amino-acid biosynthesis; L-valine biosynthesis; L-valine from pyruvate: step 1/4.</text>
</comment>
<keyword evidence="6 8" id="KW-0100">Branched-chain amino acid biosynthesis</keyword>
<dbReference type="GO" id="GO:0003984">
    <property type="term" value="F:acetolactate synthase activity"/>
    <property type="evidence" value="ECO:0007669"/>
    <property type="project" value="UniProtKB-EC"/>
</dbReference>
<dbReference type="PROSITE" id="PS51671">
    <property type="entry name" value="ACT"/>
    <property type="match status" value="1"/>
</dbReference>
<proteinExistence type="inferred from homology"/>
<dbReference type="InterPro" id="IPR045865">
    <property type="entry name" value="ACT-like_dom_sf"/>
</dbReference>
<evidence type="ECO:0000259" key="9">
    <source>
        <dbReference type="PROSITE" id="PS51671"/>
    </source>
</evidence>
<evidence type="ECO:0000256" key="6">
    <source>
        <dbReference type="ARBA" id="ARBA00023304"/>
    </source>
</evidence>
<keyword evidence="8 10" id="KW-0808">Transferase</keyword>
<evidence type="ECO:0000256" key="4">
    <source>
        <dbReference type="ARBA" id="ARBA00011744"/>
    </source>
</evidence>
<evidence type="ECO:0000313" key="10">
    <source>
        <dbReference type="EMBL" id="MFC4310643.1"/>
    </source>
</evidence>